<keyword evidence="2" id="KW-1185">Reference proteome</keyword>
<name>A0ACB8RNK8_9AGAM</name>
<evidence type="ECO:0000313" key="2">
    <source>
        <dbReference type="Proteomes" id="UP000814033"/>
    </source>
</evidence>
<accession>A0ACB8RNK8</accession>
<protein>
    <submittedName>
        <fullName evidence="1">Uncharacterized protein</fullName>
    </submittedName>
</protein>
<evidence type="ECO:0000313" key="1">
    <source>
        <dbReference type="EMBL" id="KAI0045452.1"/>
    </source>
</evidence>
<dbReference type="EMBL" id="MU275951">
    <property type="protein sequence ID" value="KAI0045452.1"/>
    <property type="molecule type" value="Genomic_DNA"/>
</dbReference>
<gene>
    <name evidence="1" type="ORF">FA95DRAFT_1596817</name>
</gene>
<proteinExistence type="predicted"/>
<reference evidence="1" key="1">
    <citation type="submission" date="2021-02" db="EMBL/GenBank/DDBJ databases">
        <authorList>
            <consortium name="DOE Joint Genome Institute"/>
            <person name="Ahrendt S."/>
            <person name="Looney B.P."/>
            <person name="Miyauchi S."/>
            <person name="Morin E."/>
            <person name="Drula E."/>
            <person name="Courty P.E."/>
            <person name="Chicoki N."/>
            <person name="Fauchery L."/>
            <person name="Kohler A."/>
            <person name="Kuo A."/>
            <person name="Labutti K."/>
            <person name="Pangilinan J."/>
            <person name="Lipzen A."/>
            <person name="Riley R."/>
            <person name="Andreopoulos W."/>
            <person name="He G."/>
            <person name="Johnson J."/>
            <person name="Barry K.W."/>
            <person name="Grigoriev I.V."/>
            <person name="Nagy L."/>
            <person name="Hibbett D."/>
            <person name="Henrissat B."/>
            <person name="Matheny P.B."/>
            <person name="Labbe J."/>
            <person name="Martin F."/>
        </authorList>
    </citation>
    <scope>NUCLEOTIDE SEQUENCE</scope>
    <source>
        <strain evidence="1">FP105234-sp</strain>
    </source>
</reference>
<dbReference type="Proteomes" id="UP000814033">
    <property type="component" value="Unassembled WGS sequence"/>
</dbReference>
<reference evidence="1" key="2">
    <citation type="journal article" date="2022" name="New Phytol.">
        <title>Evolutionary transition to the ectomycorrhizal habit in the genomes of a hyperdiverse lineage of mushroom-forming fungi.</title>
        <authorList>
            <person name="Looney B."/>
            <person name="Miyauchi S."/>
            <person name="Morin E."/>
            <person name="Drula E."/>
            <person name="Courty P.E."/>
            <person name="Kohler A."/>
            <person name="Kuo A."/>
            <person name="LaButti K."/>
            <person name="Pangilinan J."/>
            <person name="Lipzen A."/>
            <person name="Riley R."/>
            <person name="Andreopoulos W."/>
            <person name="He G."/>
            <person name="Johnson J."/>
            <person name="Nolan M."/>
            <person name="Tritt A."/>
            <person name="Barry K.W."/>
            <person name="Grigoriev I.V."/>
            <person name="Nagy L.G."/>
            <person name="Hibbett D."/>
            <person name="Henrissat B."/>
            <person name="Matheny P.B."/>
            <person name="Labbe J."/>
            <person name="Martin F.M."/>
        </authorList>
    </citation>
    <scope>NUCLEOTIDE SEQUENCE</scope>
    <source>
        <strain evidence="1">FP105234-sp</strain>
    </source>
</reference>
<organism evidence="1 2">
    <name type="scientific">Auriscalpium vulgare</name>
    <dbReference type="NCBI Taxonomy" id="40419"/>
    <lineage>
        <taxon>Eukaryota</taxon>
        <taxon>Fungi</taxon>
        <taxon>Dikarya</taxon>
        <taxon>Basidiomycota</taxon>
        <taxon>Agaricomycotina</taxon>
        <taxon>Agaricomycetes</taxon>
        <taxon>Russulales</taxon>
        <taxon>Auriscalpiaceae</taxon>
        <taxon>Auriscalpium</taxon>
    </lineage>
</organism>
<comment type="caution">
    <text evidence="1">The sequence shown here is derived from an EMBL/GenBank/DDBJ whole genome shotgun (WGS) entry which is preliminary data.</text>
</comment>
<sequence>MAGQLSLTLPGENQTLQYQSNDLGAAACSIELQEDIRSDNQSGNYVFFGTRTTEDGNTSKVVVKASISAEGNAKLIAEVANYTKLAHLQGTVIPVNLGRFEHVSGTSRRYYHLPSLLVLESSDVWEPIGGIDYKLLPFTLRKNIIESAVALHRAGFFHEDGQFHGWHILRHRGDDSIRLVSLRDNDHENCPYIGQENLDILGFVPDEEKLCERLRETYWLTGICKPEHIGSNFNFALDTVDGSNFDLALDTVEDHAMQFFPRRVQGITDAIRAWREGGRTEEGKRALRHILPHDCVKDPVA</sequence>